<reference evidence="2 3" key="1">
    <citation type="submission" date="2024-04" db="EMBL/GenBank/DDBJ databases">
        <title>Complete genome sequence of Nguyenibacter vanlangesis HBCM-1154, a strain capable of nitrogen fixation, IAA production, and phosphorus solubilization isolated from sugarcane soil.</title>
        <authorList>
            <person name="MY HANH P."/>
        </authorList>
    </citation>
    <scope>NUCLEOTIDE SEQUENCE [LARGE SCALE GENOMIC DNA]</scope>
    <source>
        <strain evidence="2 3">HBCM 1154</strain>
    </source>
</reference>
<dbReference type="Gene3D" id="3.90.320.10">
    <property type="match status" value="1"/>
</dbReference>
<dbReference type="InterPro" id="IPR011604">
    <property type="entry name" value="PDDEXK-like_dom_sf"/>
</dbReference>
<evidence type="ECO:0000313" key="2">
    <source>
        <dbReference type="EMBL" id="XAE41660.1"/>
    </source>
</evidence>
<evidence type="ECO:0000313" key="3">
    <source>
        <dbReference type="Proteomes" id="UP001449795"/>
    </source>
</evidence>
<proteinExistence type="predicted"/>
<dbReference type="InterPro" id="IPR024432">
    <property type="entry name" value="Put_RecE_PDDEXK-like_dom"/>
</dbReference>
<organism evidence="2 3">
    <name type="scientific">Nguyenibacter vanlangensis</name>
    <dbReference type="NCBI Taxonomy" id="1216886"/>
    <lineage>
        <taxon>Bacteria</taxon>
        <taxon>Pseudomonadati</taxon>
        <taxon>Pseudomonadota</taxon>
        <taxon>Alphaproteobacteria</taxon>
        <taxon>Acetobacterales</taxon>
        <taxon>Acetobacteraceae</taxon>
        <taxon>Nguyenibacter</taxon>
    </lineage>
</organism>
<dbReference type="EMBL" id="CP152276">
    <property type="protein sequence ID" value="XAE41660.1"/>
    <property type="molecule type" value="Genomic_DNA"/>
</dbReference>
<sequence length="274" mass="30642">MSTNEYKDGVSNADYHADSAVSKSQLDHIAESPAVLEWSKGAPVDEDALATLEFGTALHALLLEPESFKATYVRAPKFDRRTKDGKLAAAEFEQAHAGKQVIDADDWKALMLCYDSVMAHPTARELLEAEGVSERSYFWTDTETGIRCRCRPDRLLTNMGWIADVKTTDDIDGFFSSAHDYRYHVQDSYYTDGYAAVHGEPPRAFLFIAVGKRRALGRYPVRVYSLPAAMKAHGRRLYRANLRDYADALESGNLRGIQTLGMPDWYTRSLDAGA</sequence>
<dbReference type="RefSeq" id="WP_342627537.1">
    <property type="nucleotide sequence ID" value="NZ_CP152276.1"/>
</dbReference>
<protein>
    <submittedName>
        <fullName evidence="2">PD-(D/E)XK nuclease-like domain-containing protein</fullName>
    </submittedName>
</protein>
<feature type="domain" description="Putative exodeoxyribonuclease 8 PDDEXK-like" evidence="1">
    <location>
        <begin position="22"/>
        <end position="215"/>
    </location>
</feature>
<dbReference type="Proteomes" id="UP001449795">
    <property type="component" value="Chromosome"/>
</dbReference>
<dbReference type="Pfam" id="PF12684">
    <property type="entry name" value="DUF3799"/>
    <property type="match status" value="1"/>
</dbReference>
<evidence type="ECO:0000259" key="1">
    <source>
        <dbReference type="Pfam" id="PF12684"/>
    </source>
</evidence>
<gene>
    <name evidence="2" type="ORF">AAC691_15395</name>
</gene>
<keyword evidence="3" id="KW-1185">Reference proteome</keyword>
<name>A0ABZ3D1U4_9PROT</name>
<accession>A0ABZ3D1U4</accession>